<comment type="caution">
    <text evidence="1">The sequence shown here is derived from an EMBL/GenBank/DDBJ whole genome shotgun (WGS) entry which is preliminary data.</text>
</comment>
<dbReference type="NCBIfam" id="TIGR03573">
    <property type="entry name" value="WbuX"/>
    <property type="match status" value="1"/>
</dbReference>
<name>A0A1F6N3Q1_9BACT</name>
<proteinExistence type="predicted"/>
<evidence type="ECO:0000313" key="1">
    <source>
        <dbReference type="EMBL" id="OGH78537.1"/>
    </source>
</evidence>
<dbReference type="InterPro" id="IPR020022">
    <property type="entry name" value="N-acetyl_sugar_amidoTrfase"/>
</dbReference>
<sequence length="396" mass="46285">MEERIVSNPRDLIRCSRCVMPETQETIFFDPNGVCSTCRNIDIKTEKIDWPVKRQEFIDLVSRYKGKYAYDCIIPFSGGKDSTYQAYTLVRDYGLKPLVVSYDHQMLRPQTLRNRERTLKRLGVDFLSYRTNWQMVKKLMRVGLERKGNIYWYQETGIFAFPMHMAIKFNVPLVIWGEPSAEYTSYYAYGGEEEVDETRFNMFVNMGMTAQDMAGFVNDSAYGSSSDYSLQDLQFHTYPSRASLASIQCRSICLGSYQPWDVKKQVEIIKKELGWEGDVVEGVPPEYNYEKVEDMLQGVQDYLKFIKRGYGRMSHLASIDIRNGRLTRAEAIKLVEEWEGKRPRSLDVFLQWMEINESEFNAIAMHHAIRPWKFDPSLSVLGDYQELPDQKIWVIE</sequence>
<evidence type="ECO:0000313" key="2">
    <source>
        <dbReference type="Proteomes" id="UP000177040"/>
    </source>
</evidence>
<dbReference type="EMBL" id="MFQH01000007">
    <property type="protein sequence ID" value="OGH78537.1"/>
    <property type="molecule type" value="Genomic_DNA"/>
</dbReference>
<accession>A0A1F6N3Q1</accession>
<dbReference type="SUPFAM" id="SSF52402">
    <property type="entry name" value="Adenine nucleotide alpha hydrolases-like"/>
    <property type="match status" value="1"/>
</dbReference>
<gene>
    <name evidence="1" type="ORF">A2983_01160</name>
</gene>
<organism evidence="1 2">
    <name type="scientific">Candidatus Magasanikbacteria bacterium RIFCSPLOWO2_01_FULL_40_15</name>
    <dbReference type="NCBI Taxonomy" id="1798686"/>
    <lineage>
        <taxon>Bacteria</taxon>
        <taxon>Candidatus Magasanikiibacteriota</taxon>
    </lineage>
</organism>
<dbReference type="Gene3D" id="3.40.50.620">
    <property type="entry name" value="HUPs"/>
    <property type="match status" value="1"/>
</dbReference>
<dbReference type="Proteomes" id="UP000177040">
    <property type="component" value="Unassembled WGS sequence"/>
</dbReference>
<dbReference type="AlphaFoldDB" id="A0A1F6N3Q1"/>
<dbReference type="InterPro" id="IPR014729">
    <property type="entry name" value="Rossmann-like_a/b/a_fold"/>
</dbReference>
<reference evidence="1 2" key="1">
    <citation type="journal article" date="2016" name="Nat. Commun.">
        <title>Thousands of microbial genomes shed light on interconnected biogeochemical processes in an aquifer system.</title>
        <authorList>
            <person name="Anantharaman K."/>
            <person name="Brown C.T."/>
            <person name="Hug L.A."/>
            <person name="Sharon I."/>
            <person name="Castelle C.J."/>
            <person name="Probst A.J."/>
            <person name="Thomas B.C."/>
            <person name="Singh A."/>
            <person name="Wilkins M.J."/>
            <person name="Karaoz U."/>
            <person name="Brodie E.L."/>
            <person name="Williams K.H."/>
            <person name="Hubbard S.S."/>
            <person name="Banfield J.F."/>
        </authorList>
    </citation>
    <scope>NUCLEOTIDE SEQUENCE [LARGE SCALE GENOMIC DNA]</scope>
</reference>
<protein>
    <submittedName>
        <fullName evidence="1">Uncharacterized protein</fullName>
    </submittedName>
</protein>